<dbReference type="InterPro" id="IPR001387">
    <property type="entry name" value="Cro/C1-type_HTH"/>
</dbReference>
<evidence type="ECO:0000256" key="1">
    <source>
        <dbReference type="SAM" id="MobiDB-lite"/>
    </source>
</evidence>
<dbReference type="InterPro" id="IPR010982">
    <property type="entry name" value="Lambda_DNA-bd_dom_sf"/>
</dbReference>
<evidence type="ECO:0000256" key="2">
    <source>
        <dbReference type="SAM" id="Phobius"/>
    </source>
</evidence>
<keyword evidence="2" id="KW-0812">Transmembrane</keyword>
<keyword evidence="2" id="KW-0472">Membrane</keyword>
<dbReference type="PANTHER" id="PTHR34475">
    <property type="match status" value="1"/>
</dbReference>
<evidence type="ECO:0000313" key="3">
    <source>
        <dbReference type="EMBL" id="HFH30753.1"/>
    </source>
</evidence>
<proteinExistence type="predicted"/>
<protein>
    <submittedName>
        <fullName evidence="3">Helix-turn-helix domain-containing protein</fullName>
    </submittedName>
</protein>
<feature type="transmembrane region" description="Helical" evidence="2">
    <location>
        <begin position="98"/>
        <end position="119"/>
    </location>
</feature>
<comment type="caution">
    <text evidence="3">The sequence shown here is derived from an EMBL/GenBank/DDBJ whole genome shotgun (WGS) entry which is preliminary data.</text>
</comment>
<gene>
    <name evidence="3" type="ORF">ENS59_14830</name>
</gene>
<reference evidence="3" key="1">
    <citation type="journal article" date="2020" name="mSystems">
        <title>Genome- and Community-Level Interaction Insights into Carbon Utilization and Element Cycling Functions of Hydrothermarchaeota in Hydrothermal Sediment.</title>
        <authorList>
            <person name="Zhou Z."/>
            <person name="Liu Y."/>
            <person name="Xu W."/>
            <person name="Pan J."/>
            <person name="Luo Z.H."/>
            <person name="Li M."/>
        </authorList>
    </citation>
    <scope>NUCLEOTIDE SEQUENCE [LARGE SCALE GENOMIC DNA]</scope>
    <source>
        <strain evidence="3">SpSt-503</strain>
    </source>
</reference>
<dbReference type="PANTHER" id="PTHR34475:SF1">
    <property type="entry name" value="CYTOSKELETON PROTEIN RODZ"/>
    <property type="match status" value="1"/>
</dbReference>
<dbReference type="CDD" id="cd00093">
    <property type="entry name" value="HTH_XRE"/>
    <property type="match status" value="1"/>
</dbReference>
<dbReference type="EMBL" id="DSVL01000456">
    <property type="protein sequence ID" value="HFH30753.1"/>
    <property type="molecule type" value="Genomic_DNA"/>
</dbReference>
<dbReference type="InterPro" id="IPR050400">
    <property type="entry name" value="Bact_Cytoskel_RodZ"/>
</dbReference>
<organism evidence="3">
    <name type="scientific">Gracilinema caldarium</name>
    <dbReference type="NCBI Taxonomy" id="215591"/>
    <lineage>
        <taxon>Bacteria</taxon>
        <taxon>Pseudomonadati</taxon>
        <taxon>Spirochaetota</taxon>
        <taxon>Spirochaetia</taxon>
        <taxon>Spirochaetales</taxon>
        <taxon>Breznakiellaceae</taxon>
        <taxon>Gracilinema</taxon>
    </lineage>
</organism>
<dbReference type="Pfam" id="PF13413">
    <property type="entry name" value="HTH_25"/>
    <property type="match status" value="1"/>
</dbReference>
<keyword evidence="2" id="KW-1133">Transmembrane helix</keyword>
<dbReference type="Gene3D" id="1.10.260.40">
    <property type="entry name" value="lambda repressor-like DNA-binding domains"/>
    <property type="match status" value="1"/>
</dbReference>
<dbReference type="GO" id="GO:0003677">
    <property type="term" value="F:DNA binding"/>
    <property type="evidence" value="ECO:0007669"/>
    <property type="project" value="InterPro"/>
</dbReference>
<sequence>MVESIGEQLRSAREAKGITFEQIYRDTNIPKKYLEALESEDFAQFPGETYLLGFMRSYGDYLGLDAKDLISQYKSIKIQEQPVPMEQLLRDPKPANRLPLYISGGIAAVALVVVLFLVLRPKETNAVAEQGVRKPVEYTLSGGTLEKRYFIGDAAIVEMNSQKYKIEVSQITDRVILTSPAGETAAELGQEIPLDINADGAADLKIFVADLVKNKSDKGVLLRLAMDSSAASQGASASASVPNTQTAAATTDGTGTSAPVAEATASSPAPANAPVLLSSPNPYPFTLQATFKGNCLLRWESDRKDRDERYFQKADILNVQAQNGIRLWLSNASAVKFQVIGGGKTVDVELGSPGEVVVTDLKWVKDDDGRYKLTTVRLD</sequence>
<name>A0A7C3EBC3_9SPIR</name>
<accession>A0A7C3EBC3</accession>
<dbReference type="AlphaFoldDB" id="A0A7C3EBC3"/>
<feature type="region of interest" description="Disordered" evidence="1">
    <location>
        <begin position="233"/>
        <end position="273"/>
    </location>
</feature>